<dbReference type="InterPro" id="IPR005467">
    <property type="entry name" value="His_kinase_dom"/>
</dbReference>
<dbReference type="InterPro" id="IPR029016">
    <property type="entry name" value="GAF-like_dom_sf"/>
</dbReference>
<dbReference type="RefSeq" id="WP_190888699.1">
    <property type="nucleotide sequence ID" value="NZ_JACWZY010000017.1"/>
</dbReference>
<dbReference type="InterPro" id="IPR003018">
    <property type="entry name" value="GAF"/>
</dbReference>
<keyword evidence="8" id="KW-1185">Reference proteome</keyword>
<dbReference type="InterPro" id="IPR036890">
    <property type="entry name" value="HATPase_C_sf"/>
</dbReference>
<dbReference type="SMART" id="SM00387">
    <property type="entry name" value="HATPase_c"/>
    <property type="match status" value="1"/>
</dbReference>
<dbReference type="PANTHER" id="PTHR43304:SF1">
    <property type="entry name" value="PAC DOMAIN-CONTAINING PROTEIN"/>
    <property type="match status" value="1"/>
</dbReference>
<dbReference type="Gene3D" id="3.30.565.10">
    <property type="entry name" value="Histidine kinase-like ATPase, C-terminal domain"/>
    <property type="match status" value="1"/>
</dbReference>
<keyword evidence="4" id="KW-0808">Transferase</keyword>
<reference evidence="7" key="1">
    <citation type="submission" date="2020-09" db="EMBL/GenBank/DDBJ databases">
        <authorList>
            <person name="Kim M.K."/>
        </authorList>
    </citation>
    <scope>NUCLEOTIDE SEQUENCE</scope>
    <source>
        <strain evidence="7">BT702</strain>
    </source>
</reference>
<dbReference type="SUPFAM" id="SSF47384">
    <property type="entry name" value="Homodimeric domain of signal transducing histidine kinase"/>
    <property type="match status" value="1"/>
</dbReference>
<dbReference type="SMART" id="SM00065">
    <property type="entry name" value="GAF"/>
    <property type="match status" value="1"/>
</dbReference>
<sequence>MDNKDTNLSRDIERIQQISIVPTILDVVCQTTGMGFAAVARVTEDRWIACSVRDDIQFGLTPGGELEIATTICNEIRDSHQAVIIDHVAEDEAFCNHHTPQMYGFQSYVSFPIVLKNGEFFGTLCAIDPNPAQLNNSKVTGMFSLFADLIAFHLQQFELLNQSQLTVKKLNYQLTDSIHENRQYQEVTNHYLQEPLRKLRIFSGMLIDATESNDFNKARELAHKIDDNAQKFSKMIKGLSGFAQLEVNDVAVERIDLNELIASVCELLLTKAQNATIQVDVLPIIRGIPSQLELLFYHLLNNAIRFSKEGIAPGVTITSNELTQSDLAEQLSDATSANYVEISLTDNGIGIEKRQLAKIFDVFGNSLTNKIGGGTGLAYCRKIVRNHNGLLKVKSEIGQGTTFTIILPME</sequence>
<dbReference type="InterPro" id="IPR036097">
    <property type="entry name" value="HisK_dim/P_sf"/>
</dbReference>
<evidence type="ECO:0000313" key="8">
    <source>
        <dbReference type="Proteomes" id="UP000598820"/>
    </source>
</evidence>
<proteinExistence type="predicted"/>
<evidence type="ECO:0000256" key="5">
    <source>
        <dbReference type="ARBA" id="ARBA00022777"/>
    </source>
</evidence>
<gene>
    <name evidence="7" type="ORF">IC229_19590</name>
</gene>
<dbReference type="GO" id="GO:0000155">
    <property type="term" value="F:phosphorelay sensor kinase activity"/>
    <property type="evidence" value="ECO:0007669"/>
    <property type="project" value="InterPro"/>
</dbReference>
<dbReference type="Proteomes" id="UP000598820">
    <property type="component" value="Unassembled WGS sequence"/>
</dbReference>
<evidence type="ECO:0000313" key="7">
    <source>
        <dbReference type="EMBL" id="MBD2702860.1"/>
    </source>
</evidence>
<dbReference type="Pfam" id="PF02518">
    <property type="entry name" value="HATPase_c"/>
    <property type="match status" value="1"/>
</dbReference>
<keyword evidence="3" id="KW-0597">Phosphoprotein</keyword>
<protein>
    <recommendedName>
        <fullName evidence="2">histidine kinase</fullName>
        <ecNumber evidence="2">2.7.13.3</ecNumber>
    </recommendedName>
</protein>
<comment type="catalytic activity">
    <reaction evidence="1">
        <text>ATP + protein L-histidine = ADP + protein N-phospho-L-histidine.</text>
        <dbReference type="EC" id="2.7.13.3"/>
    </reaction>
</comment>
<evidence type="ECO:0000256" key="3">
    <source>
        <dbReference type="ARBA" id="ARBA00022553"/>
    </source>
</evidence>
<dbReference type="EMBL" id="JACWZY010000017">
    <property type="protein sequence ID" value="MBD2702860.1"/>
    <property type="molecule type" value="Genomic_DNA"/>
</dbReference>
<dbReference type="SUPFAM" id="SSF55874">
    <property type="entry name" value="ATPase domain of HSP90 chaperone/DNA topoisomerase II/histidine kinase"/>
    <property type="match status" value="1"/>
</dbReference>
<name>A0A926Y473_9BACT</name>
<dbReference type="InterPro" id="IPR003594">
    <property type="entry name" value="HATPase_dom"/>
</dbReference>
<dbReference type="PROSITE" id="PS50109">
    <property type="entry name" value="HIS_KIN"/>
    <property type="match status" value="1"/>
</dbReference>
<dbReference type="InterPro" id="IPR004358">
    <property type="entry name" value="Sig_transdc_His_kin-like_C"/>
</dbReference>
<dbReference type="AlphaFoldDB" id="A0A926Y473"/>
<comment type="caution">
    <text evidence="7">The sequence shown here is derived from an EMBL/GenBank/DDBJ whole genome shotgun (WGS) entry which is preliminary data.</text>
</comment>
<dbReference type="Gene3D" id="3.30.450.40">
    <property type="match status" value="1"/>
</dbReference>
<keyword evidence="5 7" id="KW-0418">Kinase</keyword>
<feature type="domain" description="Histidine kinase" evidence="6">
    <location>
        <begin position="187"/>
        <end position="410"/>
    </location>
</feature>
<dbReference type="PRINTS" id="PR00344">
    <property type="entry name" value="BCTRLSENSOR"/>
</dbReference>
<accession>A0A926Y473</accession>
<evidence type="ECO:0000256" key="4">
    <source>
        <dbReference type="ARBA" id="ARBA00022679"/>
    </source>
</evidence>
<dbReference type="Pfam" id="PF01590">
    <property type="entry name" value="GAF"/>
    <property type="match status" value="1"/>
</dbReference>
<dbReference type="SUPFAM" id="SSF55781">
    <property type="entry name" value="GAF domain-like"/>
    <property type="match status" value="1"/>
</dbReference>
<organism evidence="7 8">
    <name type="scientific">Spirosoma profusum</name>
    <dbReference type="NCBI Taxonomy" id="2771354"/>
    <lineage>
        <taxon>Bacteria</taxon>
        <taxon>Pseudomonadati</taxon>
        <taxon>Bacteroidota</taxon>
        <taxon>Cytophagia</taxon>
        <taxon>Cytophagales</taxon>
        <taxon>Cytophagaceae</taxon>
        <taxon>Spirosoma</taxon>
    </lineage>
</organism>
<dbReference type="InterPro" id="IPR052162">
    <property type="entry name" value="Sensor_kinase/Photoreceptor"/>
</dbReference>
<evidence type="ECO:0000256" key="2">
    <source>
        <dbReference type="ARBA" id="ARBA00012438"/>
    </source>
</evidence>
<dbReference type="PANTHER" id="PTHR43304">
    <property type="entry name" value="PHYTOCHROME-LIKE PROTEIN CPH1"/>
    <property type="match status" value="1"/>
</dbReference>
<evidence type="ECO:0000259" key="6">
    <source>
        <dbReference type="PROSITE" id="PS50109"/>
    </source>
</evidence>
<evidence type="ECO:0000256" key="1">
    <source>
        <dbReference type="ARBA" id="ARBA00000085"/>
    </source>
</evidence>
<dbReference type="EC" id="2.7.13.3" evidence="2"/>